<organism evidence="6 7">
    <name type="scientific">Pelotomaculum propionicicum</name>
    <dbReference type="NCBI Taxonomy" id="258475"/>
    <lineage>
        <taxon>Bacteria</taxon>
        <taxon>Bacillati</taxon>
        <taxon>Bacillota</taxon>
        <taxon>Clostridia</taxon>
        <taxon>Eubacteriales</taxon>
        <taxon>Desulfotomaculaceae</taxon>
        <taxon>Pelotomaculum</taxon>
    </lineage>
</organism>
<dbReference type="GO" id="GO:0003677">
    <property type="term" value="F:DNA binding"/>
    <property type="evidence" value="ECO:0007669"/>
    <property type="project" value="UniProtKB-KW"/>
</dbReference>
<proteinExistence type="inferred from homology"/>
<dbReference type="InterPro" id="IPR010982">
    <property type="entry name" value="Lambda_DNA-bd_dom_sf"/>
</dbReference>
<keyword evidence="7" id="KW-1185">Reference proteome</keyword>
<comment type="similarity">
    <text evidence="1">Belongs to the ner transcriptional regulatory family.</text>
</comment>
<evidence type="ECO:0000256" key="1">
    <source>
        <dbReference type="ARBA" id="ARBA00006157"/>
    </source>
</evidence>
<accession>A0A4Y7RPL4</accession>
<name>A0A4Y7RPL4_9FIRM</name>
<keyword evidence="2" id="KW-0805">Transcription regulation</keyword>
<dbReference type="Proteomes" id="UP000297597">
    <property type="component" value="Unassembled WGS sequence"/>
</dbReference>
<dbReference type="EMBL" id="QFFZ01000023">
    <property type="protein sequence ID" value="TEB10649.1"/>
    <property type="molecule type" value="Genomic_DNA"/>
</dbReference>
<sequence>MAKSRSKKTGMTGLEIKAELVRRGIKLVEIADLAGVSQAAVTRALKDSDRYYGHRLRPIIAEALGLPVDAIWPPEGKQKLAQ</sequence>
<evidence type="ECO:0000313" key="6">
    <source>
        <dbReference type="EMBL" id="TEB10649.1"/>
    </source>
</evidence>
<evidence type="ECO:0000259" key="5">
    <source>
        <dbReference type="PROSITE" id="PS50943"/>
    </source>
</evidence>
<dbReference type="SUPFAM" id="SSF47413">
    <property type="entry name" value="lambda repressor-like DNA-binding domains"/>
    <property type="match status" value="1"/>
</dbReference>
<keyword evidence="3" id="KW-0238">DNA-binding</keyword>
<dbReference type="OrthoDB" id="1809568at2"/>
<dbReference type="InterPro" id="IPR001387">
    <property type="entry name" value="Cro/C1-type_HTH"/>
</dbReference>
<dbReference type="InterPro" id="IPR038722">
    <property type="entry name" value="Ner_HTH_dom"/>
</dbReference>
<comment type="caution">
    <text evidence="6">The sequence shown here is derived from an EMBL/GenBank/DDBJ whole genome shotgun (WGS) entry which is preliminary data.</text>
</comment>
<reference evidence="6 7" key="1">
    <citation type="journal article" date="2018" name="Environ. Microbiol.">
        <title>Novel energy conservation strategies and behaviour of Pelotomaculum schinkii driving syntrophic propionate catabolism.</title>
        <authorList>
            <person name="Hidalgo-Ahumada C.A.P."/>
            <person name="Nobu M.K."/>
            <person name="Narihiro T."/>
            <person name="Tamaki H."/>
            <person name="Liu W.T."/>
            <person name="Kamagata Y."/>
            <person name="Stams A.J.M."/>
            <person name="Imachi H."/>
            <person name="Sousa D.Z."/>
        </authorList>
    </citation>
    <scope>NUCLEOTIDE SEQUENCE [LARGE SCALE GENOMIC DNA]</scope>
    <source>
        <strain evidence="6 7">MGP</strain>
    </source>
</reference>
<dbReference type="AlphaFoldDB" id="A0A4Y7RPL4"/>
<dbReference type="RefSeq" id="WP_134214059.1">
    <property type="nucleotide sequence ID" value="NZ_QFFZ01000023.1"/>
</dbReference>
<gene>
    <name evidence="6" type="ORF">Pmgp_02229</name>
</gene>
<keyword evidence="4" id="KW-0804">Transcription</keyword>
<dbReference type="Pfam" id="PF13693">
    <property type="entry name" value="HTH_35"/>
    <property type="match status" value="1"/>
</dbReference>
<evidence type="ECO:0000313" key="7">
    <source>
        <dbReference type="Proteomes" id="UP000297597"/>
    </source>
</evidence>
<protein>
    <recommendedName>
        <fullName evidence="5">HTH cro/C1-type domain-containing protein</fullName>
    </recommendedName>
</protein>
<feature type="domain" description="HTH cro/C1-type" evidence="5">
    <location>
        <begin position="16"/>
        <end position="71"/>
    </location>
</feature>
<evidence type="ECO:0000256" key="4">
    <source>
        <dbReference type="ARBA" id="ARBA00023163"/>
    </source>
</evidence>
<dbReference type="PROSITE" id="PS50943">
    <property type="entry name" value="HTH_CROC1"/>
    <property type="match status" value="1"/>
</dbReference>
<evidence type="ECO:0000256" key="2">
    <source>
        <dbReference type="ARBA" id="ARBA00023015"/>
    </source>
</evidence>
<dbReference type="Gene3D" id="1.10.260.40">
    <property type="entry name" value="lambda repressor-like DNA-binding domains"/>
    <property type="match status" value="1"/>
</dbReference>
<evidence type="ECO:0000256" key="3">
    <source>
        <dbReference type="ARBA" id="ARBA00023125"/>
    </source>
</evidence>